<dbReference type="AlphaFoldDB" id="A0A6I8LJE5"/>
<dbReference type="RefSeq" id="WP_155542404.1">
    <property type="nucleotide sequence ID" value="NZ_CABVGP010000001.1"/>
</dbReference>
<dbReference type="Proteomes" id="UP000399805">
    <property type="component" value="Unassembled WGS sequence"/>
</dbReference>
<feature type="transmembrane region" description="Helical" evidence="1">
    <location>
        <begin position="12"/>
        <end position="31"/>
    </location>
</feature>
<name>A0A6I8LJE5_9PSEU</name>
<accession>A0A6I8LJE5</accession>
<reference evidence="2 3" key="1">
    <citation type="submission" date="2019-09" db="EMBL/GenBank/DDBJ databases">
        <authorList>
            <person name="Leyn A S."/>
        </authorList>
    </citation>
    <scope>NUCLEOTIDE SEQUENCE [LARGE SCALE GENOMIC DNA]</scope>
    <source>
        <strain evidence="2">AA231_1</strain>
    </source>
</reference>
<protein>
    <submittedName>
        <fullName evidence="2">Uncharacterized protein</fullName>
    </submittedName>
</protein>
<dbReference type="EMBL" id="CABVGP010000001">
    <property type="protein sequence ID" value="VVJ17191.1"/>
    <property type="molecule type" value="Genomic_DNA"/>
</dbReference>
<proteinExistence type="predicted"/>
<organism evidence="2 3">
    <name type="scientific">Amycolatopsis camponoti</name>
    <dbReference type="NCBI Taxonomy" id="2606593"/>
    <lineage>
        <taxon>Bacteria</taxon>
        <taxon>Bacillati</taxon>
        <taxon>Actinomycetota</taxon>
        <taxon>Actinomycetes</taxon>
        <taxon>Pseudonocardiales</taxon>
        <taxon>Pseudonocardiaceae</taxon>
        <taxon>Amycolatopsis</taxon>
    </lineage>
</organism>
<keyword evidence="1" id="KW-0812">Transmembrane</keyword>
<evidence type="ECO:0000313" key="3">
    <source>
        <dbReference type="Proteomes" id="UP000399805"/>
    </source>
</evidence>
<keyword evidence="1" id="KW-0472">Membrane</keyword>
<evidence type="ECO:0000313" key="2">
    <source>
        <dbReference type="EMBL" id="VVJ17191.1"/>
    </source>
</evidence>
<evidence type="ECO:0000256" key="1">
    <source>
        <dbReference type="SAM" id="Phobius"/>
    </source>
</evidence>
<keyword evidence="1" id="KW-1133">Transmembrane helix</keyword>
<keyword evidence="3" id="KW-1185">Reference proteome</keyword>
<gene>
    <name evidence="2" type="ORF">AA23TX_02212</name>
</gene>
<sequence length="67" mass="7414">MLSVLEHPSSGWVLAMLAIGTVVHQIVRLMMFKAAIRNSKPAERPQIIKAMRGLIGRGLSSRTDDKE</sequence>